<comment type="caution">
    <text evidence="1">The sequence shown here is derived from an EMBL/GenBank/DDBJ whole genome shotgun (WGS) entry which is preliminary data.</text>
</comment>
<evidence type="ECO:0008006" key="3">
    <source>
        <dbReference type="Google" id="ProtNLM"/>
    </source>
</evidence>
<proteinExistence type="predicted"/>
<organism evidence="1 2">
    <name type="scientific">Vanilla planifolia</name>
    <name type="common">Vanilla</name>
    <dbReference type="NCBI Taxonomy" id="51239"/>
    <lineage>
        <taxon>Eukaryota</taxon>
        <taxon>Viridiplantae</taxon>
        <taxon>Streptophyta</taxon>
        <taxon>Embryophyta</taxon>
        <taxon>Tracheophyta</taxon>
        <taxon>Spermatophyta</taxon>
        <taxon>Magnoliopsida</taxon>
        <taxon>Liliopsida</taxon>
        <taxon>Asparagales</taxon>
        <taxon>Orchidaceae</taxon>
        <taxon>Vanilloideae</taxon>
        <taxon>Vanilleae</taxon>
        <taxon>Vanilla</taxon>
    </lineage>
</organism>
<accession>A0A835S108</accession>
<sequence length="74" mass="8084">MNAENAREGVKVALRPIVGEDGVTRKEMVANVVRELMEGGGKESRNRIRGMMKEAAKAMEHEGPSYKSLANIAN</sequence>
<evidence type="ECO:0000313" key="1">
    <source>
        <dbReference type="EMBL" id="KAG0495197.1"/>
    </source>
</evidence>
<dbReference type="AlphaFoldDB" id="A0A835S108"/>
<dbReference type="EMBL" id="JADCNM010000002">
    <property type="protein sequence ID" value="KAG0495197.1"/>
    <property type="molecule type" value="Genomic_DNA"/>
</dbReference>
<reference evidence="1 2" key="1">
    <citation type="journal article" date="2020" name="Nat. Food">
        <title>A phased Vanilla planifolia genome enables genetic improvement of flavour and production.</title>
        <authorList>
            <person name="Hasing T."/>
            <person name="Tang H."/>
            <person name="Brym M."/>
            <person name="Khazi F."/>
            <person name="Huang T."/>
            <person name="Chambers A.H."/>
        </authorList>
    </citation>
    <scope>NUCLEOTIDE SEQUENCE [LARGE SCALE GENOMIC DNA]</scope>
    <source>
        <tissue evidence="1">Leaf</tissue>
    </source>
</reference>
<protein>
    <recommendedName>
        <fullName evidence="3">UDP-glycosyltransferase</fullName>
    </recommendedName>
</protein>
<dbReference type="SUPFAM" id="SSF53756">
    <property type="entry name" value="UDP-Glycosyltransferase/glycogen phosphorylase"/>
    <property type="match status" value="1"/>
</dbReference>
<name>A0A835S108_VANPL</name>
<dbReference type="Proteomes" id="UP000639772">
    <property type="component" value="Unassembled WGS sequence"/>
</dbReference>
<evidence type="ECO:0000313" key="2">
    <source>
        <dbReference type="Proteomes" id="UP000639772"/>
    </source>
</evidence>
<dbReference type="OrthoDB" id="5835829at2759"/>
<gene>
    <name evidence="1" type="ORF">HPP92_006191</name>
</gene>